<gene>
    <name evidence="2" type="ORF">ATO7_16489</name>
</gene>
<feature type="transmembrane region" description="Helical" evidence="1">
    <location>
        <begin position="69"/>
        <end position="93"/>
    </location>
</feature>
<proteinExistence type="predicted"/>
<evidence type="ECO:0008006" key="4">
    <source>
        <dbReference type="Google" id="ProtNLM"/>
    </source>
</evidence>
<feature type="transmembrane region" description="Helical" evidence="1">
    <location>
        <begin position="113"/>
        <end position="140"/>
    </location>
</feature>
<keyword evidence="1" id="KW-1133">Transmembrane helix</keyword>
<keyword evidence="3" id="KW-1185">Reference proteome</keyword>
<keyword evidence="1" id="KW-0472">Membrane</keyword>
<reference evidence="2 3" key="1">
    <citation type="submission" date="2013-04" db="EMBL/GenBank/DDBJ databases">
        <title>Oceanococcus atlanticus 22II-S10r2 Genome Sequencing.</title>
        <authorList>
            <person name="Lai Q."/>
            <person name="Li G."/>
            <person name="Shao Z."/>
        </authorList>
    </citation>
    <scope>NUCLEOTIDE SEQUENCE [LARGE SCALE GENOMIC DNA]</scope>
    <source>
        <strain evidence="2 3">22II-S10r2</strain>
    </source>
</reference>
<evidence type="ECO:0000313" key="3">
    <source>
        <dbReference type="Proteomes" id="UP000192342"/>
    </source>
</evidence>
<dbReference type="AlphaFoldDB" id="A0A1Y1S9P2"/>
<name>A0A1Y1S9P2_9GAMM</name>
<dbReference type="EMBL" id="AQQV01000011">
    <property type="protein sequence ID" value="ORE84869.1"/>
    <property type="molecule type" value="Genomic_DNA"/>
</dbReference>
<dbReference type="Proteomes" id="UP000192342">
    <property type="component" value="Unassembled WGS sequence"/>
</dbReference>
<feature type="transmembrane region" description="Helical" evidence="1">
    <location>
        <begin position="38"/>
        <end position="57"/>
    </location>
</feature>
<keyword evidence="1" id="KW-0812">Transmembrane</keyword>
<comment type="caution">
    <text evidence="2">The sequence shown here is derived from an EMBL/GenBank/DDBJ whole genome shotgun (WGS) entry which is preliminary data.</text>
</comment>
<evidence type="ECO:0000256" key="1">
    <source>
        <dbReference type="SAM" id="Phobius"/>
    </source>
</evidence>
<protein>
    <recommendedName>
        <fullName evidence="4">Transmembrane protein</fullName>
    </recommendedName>
</protein>
<accession>A0A1Y1S9P2</accession>
<sequence>MATEEPKENEDSDDDLTEYRQWLVEAEQKSQESFDKTVLSLSGGGLGISFVFLKDVIGPAPVVSPALLLLAWVCWGLSAFAVLLSFFLSHLALRRAIRQVDSGTIRSEKAGGFLAKATASCNASGAVLFFIGVCFITAFAGANLTDKEIADDGRETKAALSRQAPAIAREVGDAETRRPHL</sequence>
<dbReference type="RefSeq" id="WP_146680424.1">
    <property type="nucleotide sequence ID" value="NZ_AQQV01000011.1"/>
</dbReference>
<evidence type="ECO:0000313" key="2">
    <source>
        <dbReference type="EMBL" id="ORE84869.1"/>
    </source>
</evidence>
<organism evidence="2 3">
    <name type="scientific">Oceanococcus atlanticus</name>
    <dbReference type="NCBI Taxonomy" id="1317117"/>
    <lineage>
        <taxon>Bacteria</taxon>
        <taxon>Pseudomonadati</taxon>
        <taxon>Pseudomonadota</taxon>
        <taxon>Gammaproteobacteria</taxon>
        <taxon>Chromatiales</taxon>
        <taxon>Oceanococcaceae</taxon>
        <taxon>Oceanococcus</taxon>
    </lineage>
</organism>